<dbReference type="PANTHER" id="PTHR30579:SF7">
    <property type="entry name" value="HTH-TYPE TRANSCRIPTIONAL REGULATOR LRHA-RELATED"/>
    <property type="match status" value="1"/>
</dbReference>
<keyword evidence="7" id="KW-1185">Reference proteome</keyword>
<dbReference type="PROSITE" id="PS50931">
    <property type="entry name" value="HTH_LYSR"/>
    <property type="match status" value="1"/>
</dbReference>
<accession>A0ABZ2L8V9</accession>
<evidence type="ECO:0000256" key="2">
    <source>
        <dbReference type="ARBA" id="ARBA00023015"/>
    </source>
</evidence>
<gene>
    <name evidence="6" type="ORF">LVJ94_08910</name>
</gene>
<proteinExistence type="inferred from homology"/>
<evidence type="ECO:0000259" key="5">
    <source>
        <dbReference type="PROSITE" id="PS50931"/>
    </source>
</evidence>
<dbReference type="InterPro" id="IPR036388">
    <property type="entry name" value="WH-like_DNA-bd_sf"/>
</dbReference>
<evidence type="ECO:0000313" key="6">
    <source>
        <dbReference type="EMBL" id="WXB07354.1"/>
    </source>
</evidence>
<evidence type="ECO:0000256" key="4">
    <source>
        <dbReference type="ARBA" id="ARBA00023163"/>
    </source>
</evidence>
<evidence type="ECO:0000256" key="3">
    <source>
        <dbReference type="ARBA" id="ARBA00023125"/>
    </source>
</evidence>
<keyword evidence="4" id="KW-0804">Transcription</keyword>
<dbReference type="InterPro" id="IPR050176">
    <property type="entry name" value="LTTR"/>
</dbReference>
<dbReference type="Gene3D" id="3.40.190.10">
    <property type="entry name" value="Periplasmic binding protein-like II"/>
    <property type="match status" value="2"/>
</dbReference>
<evidence type="ECO:0000313" key="7">
    <source>
        <dbReference type="Proteomes" id="UP001374803"/>
    </source>
</evidence>
<dbReference type="EMBL" id="CP089983">
    <property type="protein sequence ID" value="WXB07354.1"/>
    <property type="molecule type" value="Genomic_DNA"/>
</dbReference>
<dbReference type="Pfam" id="PF03466">
    <property type="entry name" value="LysR_substrate"/>
    <property type="match status" value="1"/>
</dbReference>
<dbReference type="InterPro" id="IPR005119">
    <property type="entry name" value="LysR_subst-bd"/>
</dbReference>
<name>A0ABZ2L8V9_9BACT</name>
<dbReference type="InterPro" id="IPR036390">
    <property type="entry name" value="WH_DNA-bd_sf"/>
</dbReference>
<dbReference type="Pfam" id="PF00126">
    <property type="entry name" value="HTH_1"/>
    <property type="match status" value="1"/>
</dbReference>
<reference evidence="6" key="1">
    <citation type="submission" date="2021-12" db="EMBL/GenBank/DDBJ databases">
        <title>Discovery of the Pendulisporaceae a myxobacterial family with distinct sporulation behavior and unique specialized metabolism.</title>
        <authorList>
            <person name="Garcia R."/>
            <person name="Popoff A."/>
            <person name="Bader C.D."/>
            <person name="Loehr J."/>
            <person name="Walesch S."/>
            <person name="Walt C."/>
            <person name="Boldt J."/>
            <person name="Bunk B."/>
            <person name="Haeckl F.J.F.P.J."/>
            <person name="Gunesch A.P."/>
            <person name="Birkelbach J."/>
            <person name="Nuebel U."/>
            <person name="Pietschmann T."/>
            <person name="Bach T."/>
            <person name="Mueller R."/>
        </authorList>
    </citation>
    <scope>NUCLEOTIDE SEQUENCE</scope>
    <source>
        <strain evidence="6">MSr11367</strain>
    </source>
</reference>
<evidence type="ECO:0000256" key="1">
    <source>
        <dbReference type="ARBA" id="ARBA00009437"/>
    </source>
</evidence>
<dbReference type="SUPFAM" id="SSF53850">
    <property type="entry name" value="Periplasmic binding protein-like II"/>
    <property type="match status" value="1"/>
</dbReference>
<dbReference type="Gene3D" id="1.10.10.10">
    <property type="entry name" value="Winged helix-like DNA-binding domain superfamily/Winged helix DNA-binding domain"/>
    <property type="match status" value="1"/>
</dbReference>
<sequence>MHTAELQLDWLRAFVAVVDAGSLAAAVPQLHRSPSALSMQLKKLEDAAGAQVLVRDPRHMALTPTGRELLGYARRMLELHDEALAALHGPQVTGRVVLGVPDDYAFAYLTPLLRAFGNQYPGVEICLMCEQSTLLVPKVQRGEVDLAVVTRDRPGRGTFLFHEPVVWVGSAEYEMWRRDPLPISVYESGSRARRDVVAALSSTHRAYRIVSSSRSIVAQVAAVDSGLAVAAIAASAVPPRLTVLGPEHRLPALPALDVALVRSKTSSRTPAASAMHEQVVRTLRRG</sequence>
<dbReference type="SUPFAM" id="SSF46785">
    <property type="entry name" value="Winged helix' DNA-binding domain"/>
    <property type="match status" value="1"/>
</dbReference>
<organism evidence="6 7">
    <name type="scientific">Pendulispora rubella</name>
    <dbReference type="NCBI Taxonomy" id="2741070"/>
    <lineage>
        <taxon>Bacteria</taxon>
        <taxon>Pseudomonadati</taxon>
        <taxon>Myxococcota</taxon>
        <taxon>Myxococcia</taxon>
        <taxon>Myxococcales</taxon>
        <taxon>Sorangiineae</taxon>
        <taxon>Pendulisporaceae</taxon>
        <taxon>Pendulispora</taxon>
    </lineage>
</organism>
<comment type="similarity">
    <text evidence="1">Belongs to the LysR transcriptional regulatory family.</text>
</comment>
<protein>
    <submittedName>
        <fullName evidence="6">LysR substrate-binding domain-containing protein</fullName>
    </submittedName>
</protein>
<feature type="domain" description="HTH lysR-type" evidence="5">
    <location>
        <begin position="6"/>
        <end position="63"/>
    </location>
</feature>
<keyword evidence="3" id="KW-0238">DNA-binding</keyword>
<keyword evidence="2" id="KW-0805">Transcription regulation</keyword>
<dbReference type="Proteomes" id="UP001374803">
    <property type="component" value="Chromosome"/>
</dbReference>
<dbReference type="RefSeq" id="WP_394837014.1">
    <property type="nucleotide sequence ID" value="NZ_CP089929.1"/>
</dbReference>
<dbReference type="InterPro" id="IPR000847">
    <property type="entry name" value="LysR_HTH_N"/>
</dbReference>
<dbReference type="PANTHER" id="PTHR30579">
    <property type="entry name" value="TRANSCRIPTIONAL REGULATOR"/>
    <property type="match status" value="1"/>
</dbReference>